<dbReference type="EMBL" id="CP002606">
    <property type="protein sequence ID" value="AEA34018.1"/>
    <property type="molecule type" value="Genomic_DNA"/>
</dbReference>
<dbReference type="Pfam" id="PF02852">
    <property type="entry name" value="Pyr_redox_dim"/>
    <property type="match status" value="1"/>
</dbReference>
<comment type="similarity">
    <text evidence="2">Belongs to the class-III pyridine nucleotide-disulfide oxidoreductase family.</text>
</comment>
<comment type="cofactor">
    <cofactor evidence="1">
        <name>FAD</name>
        <dbReference type="ChEBI" id="CHEBI:57692"/>
    </cofactor>
</comment>
<dbReference type="eggNOG" id="COG0446">
    <property type="taxonomic scope" value="Bacteria"/>
</dbReference>
<evidence type="ECO:0000259" key="7">
    <source>
        <dbReference type="Pfam" id="PF02852"/>
    </source>
</evidence>
<evidence type="ECO:0000256" key="4">
    <source>
        <dbReference type="ARBA" id="ARBA00022827"/>
    </source>
</evidence>
<keyword evidence="4" id="KW-0274">FAD</keyword>
<dbReference type="InterPro" id="IPR036188">
    <property type="entry name" value="FAD/NAD-bd_sf"/>
</dbReference>
<keyword evidence="6" id="KW-0676">Redox-active center</keyword>
<evidence type="ECO:0000256" key="3">
    <source>
        <dbReference type="ARBA" id="ARBA00022630"/>
    </source>
</evidence>
<dbReference type="Pfam" id="PF07992">
    <property type="entry name" value="Pyr_redox_2"/>
    <property type="match status" value="1"/>
</dbReference>
<name>F2LW84_HIPMA</name>
<keyword evidence="10" id="KW-1185">Reference proteome</keyword>
<dbReference type="InterPro" id="IPR016156">
    <property type="entry name" value="FAD/NAD-linked_Rdtase_dimer_sf"/>
</dbReference>
<dbReference type="GO" id="GO:0050451">
    <property type="term" value="F:CoA-disulfide reductase (NADPH) activity"/>
    <property type="evidence" value="ECO:0007669"/>
    <property type="project" value="UniProtKB-EC"/>
</dbReference>
<dbReference type="RefSeq" id="WP_013682057.1">
    <property type="nucleotide sequence ID" value="NC_015318.1"/>
</dbReference>
<evidence type="ECO:0000259" key="8">
    <source>
        <dbReference type="Pfam" id="PF07992"/>
    </source>
</evidence>
<dbReference type="InParanoid" id="F2LW84"/>
<dbReference type="KEGG" id="hmr:Hipma_1052"/>
<evidence type="ECO:0000313" key="10">
    <source>
        <dbReference type="Proteomes" id="UP000008139"/>
    </source>
</evidence>
<dbReference type="HOGENOM" id="CLU_003291_1_3_7"/>
<dbReference type="AlphaFoldDB" id="F2LW84"/>
<reference evidence="10" key="2">
    <citation type="submission" date="2011-03" db="EMBL/GenBank/DDBJ databases">
        <title>The complete genome of Hippea maritima DSM 10411.</title>
        <authorList>
            <consortium name="US DOE Joint Genome Institute (JGI-PGF)"/>
            <person name="Lucas S."/>
            <person name="Copeland A."/>
            <person name="Lapidus A."/>
            <person name="Bruce D."/>
            <person name="Goodwin L."/>
            <person name="Pitluck S."/>
            <person name="Peters L."/>
            <person name="Kyrpides N."/>
            <person name="Mavromatis K."/>
            <person name="Pagani I."/>
            <person name="Ivanova N."/>
            <person name="Mikhailova N."/>
            <person name="Lu M."/>
            <person name="Detter J.C."/>
            <person name="Tapia R."/>
            <person name="Han C."/>
            <person name="Land M."/>
            <person name="Hauser L."/>
            <person name="Markowitz V."/>
            <person name="Cheng J.-F."/>
            <person name="Hugenholtz P."/>
            <person name="Woyke T."/>
            <person name="Wu D."/>
            <person name="Spring S."/>
            <person name="Schroeder M."/>
            <person name="Brambilla E."/>
            <person name="Klenk H.-P."/>
            <person name="Eisen J.A."/>
        </authorList>
    </citation>
    <scope>NUCLEOTIDE SEQUENCE [LARGE SCALE GENOMIC DNA]</scope>
    <source>
        <strain evidence="10">ATCC 700847 / DSM 10411 / MH2</strain>
    </source>
</reference>
<dbReference type="SUPFAM" id="SSF51905">
    <property type="entry name" value="FAD/NAD(P)-binding domain"/>
    <property type="match status" value="1"/>
</dbReference>
<keyword evidence="5 9" id="KW-0560">Oxidoreductase</keyword>
<dbReference type="InterPro" id="IPR023753">
    <property type="entry name" value="FAD/NAD-binding_dom"/>
</dbReference>
<evidence type="ECO:0000256" key="1">
    <source>
        <dbReference type="ARBA" id="ARBA00001974"/>
    </source>
</evidence>
<organism evidence="9 10">
    <name type="scientific">Hippea maritima (strain ATCC 700847 / DSM 10411 / MH2)</name>
    <dbReference type="NCBI Taxonomy" id="760142"/>
    <lineage>
        <taxon>Bacteria</taxon>
        <taxon>Pseudomonadati</taxon>
        <taxon>Campylobacterota</taxon>
        <taxon>Desulfurellia</taxon>
        <taxon>Desulfurellales</taxon>
        <taxon>Hippeaceae</taxon>
        <taxon>Hippea</taxon>
    </lineage>
</organism>
<evidence type="ECO:0000256" key="5">
    <source>
        <dbReference type="ARBA" id="ARBA00023002"/>
    </source>
</evidence>
<sequence>MERPLKVVVIGGDAAGMSAASQVKRRIKSAEVIVVEKGRDVSYGACGMPYNIGYQADIDELVVLTADEFKTKRGIDVRLLSEAVGVDFNNRKVKVRSLASDREYELVYDKLFIGSGAEAFLPPIEGAANEGVFKLKVLDDARRIKAYIEDKKPKKAVLIGAGFINLELAENLKRLSMEVVILEKLDGILLNFEDEFSEVVKEELSRNGVELITGVDIEKIDGSLKVKTNKGEFEADFVNIAAGVKPNTDFLVGTPIELEKGAIVVDRYFRTNMESVYAGGDCALIYHRILNRNVYMPLGTNANKAGRIGGANMAGANEEFAGIVGTILFRIFDKGVAKTGLSLREAIDNGFDAFKTIIEAPTTAHGFPHQGKVKICLVAEKGSGRLLGGQIVGDSEGVWRIDILATALYSNLAIKDIQGLDLAYSPPFAPVWDPILVCANQAIKQVRK</sequence>
<feature type="domain" description="Pyridine nucleotide-disulphide oxidoreductase dimerisation" evidence="7">
    <location>
        <begin position="333"/>
        <end position="430"/>
    </location>
</feature>
<protein>
    <submittedName>
        <fullName evidence="9">CoA-disulfide reductase</fullName>
        <ecNumber evidence="9">1.8.1.14</ecNumber>
    </submittedName>
</protein>
<evidence type="ECO:0000313" key="9">
    <source>
        <dbReference type="EMBL" id="AEA34018.1"/>
    </source>
</evidence>
<evidence type="ECO:0000256" key="6">
    <source>
        <dbReference type="ARBA" id="ARBA00023284"/>
    </source>
</evidence>
<reference evidence="9 10" key="1">
    <citation type="journal article" date="2011" name="Stand. Genomic Sci.">
        <title>Complete genome sequence of the thermophilic sulfur-reducer Hippea maritima type strain (MH(2)).</title>
        <authorList>
            <person name="Huntemann M."/>
            <person name="Lu M."/>
            <person name="Nolan M."/>
            <person name="Lapidus A."/>
            <person name="Lucas S."/>
            <person name="Hammon N."/>
            <person name="Deshpande S."/>
            <person name="Cheng J.F."/>
            <person name="Tapia R."/>
            <person name="Han C."/>
            <person name="Goodwin L."/>
            <person name="Pitluck S."/>
            <person name="Liolios K."/>
            <person name="Pagani I."/>
            <person name="Ivanova N."/>
            <person name="Ovchinikova G."/>
            <person name="Pati A."/>
            <person name="Chen A."/>
            <person name="Palaniappan K."/>
            <person name="Land M."/>
            <person name="Hauser L."/>
            <person name="Jeffries C.D."/>
            <person name="Detter J.C."/>
            <person name="Brambilla E.M."/>
            <person name="Rohde M."/>
            <person name="Spring S."/>
            <person name="Goker M."/>
            <person name="Woyke T."/>
            <person name="Bristow J."/>
            <person name="Eisen J.A."/>
            <person name="Markowitz V."/>
            <person name="Hugenholtz P."/>
            <person name="Kyrpides N.C."/>
            <person name="Klenk H.P."/>
            <person name="Mavromatis K."/>
        </authorList>
    </citation>
    <scope>NUCLEOTIDE SEQUENCE [LARGE SCALE GENOMIC DNA]</scope>
    <source>
        <strain evidence="10">ATCC 700847 / DSM 10411 / MH2</strain>
    </source>
</reference>
<gene>
    <name evidence="9" type="ordered locus">Hipma_1052</name>
</gene>
<proteinExistence type="inferred from homology"/>
<dbReference type="InterPro" id="IPR004099">
    <property type="entry name" value="Pyr_nucl-diS_OxRdtase_dimer"/>
</dbReference>
<dbReference type="PANTHER" id="PTHR43429:SF1">
    <property type="entry name" value="NAD(P)H SULFUR OXIDOREDUCTASE (COA-DEPENDENT)"/>
    <property type="match status" value="1"/>
</dbReference>
<dbReference type="PANTHER" id="PTHR43429">
    <property type="entry name" value="PYRIDINE NUCLEOTIDE-DISULFIDE OXIDOREDUCTASE DOMAIN-CONTAINING"/>
    <property type="match status" value="1"/>
</dbReference>
<dbReference type="PRINTS" id="PR00368">
    <property type="entry name" value="FADPNR"/>
</dbReference>
<accession>F2LW84</accession>
<dbReference type="OrthoDB" id="9769238at2"/>
<evidence type="ECO:0000256" key="2">
    <source>
        <dbReference type="ARBA" id="ARBA00009130"/>
    </source>
</evidence>
<dbReference type="Proteomes" id="UP000008139">
    <property type="component" value="Chromosome"/>
</dbReference>
<dbReference type="PRINTS" id="PR00411">
    <property type="entry name" value="PNDRDTASEI"/>
</dbReference>
<dbReference type="InterPro" id="IPR050260">
    <property type="entry name" value="FAD-bd_OxRdtase"/>
</dbReference>
<keyword evidence="3" id="KW-0285">Flavoprotein</keyword>
<dbReference type="EC" id="1.8.1.14" evidence="9"/>
<dbReference type="Gene3D" id="3.50.50.60">
    <property type="entry name" value="FAD/NAD(P)-binding domain"/>
    <property type="match status" value="2"/>
</dbReference>
<feature type="domain" description="FAD/NAD(P)-binding" evidence="8">
    <location>
        <begin position="6"/>
        <end position="293"/>
    </location>
</feature>
<dbReference type="SUPFAM" id="SSF55424">
    <property type="entry name" value="FAD/NAD-linked reductases, dimerisation (C-terminal) domain"/>
    <property type="match status" value="1"/>
</dbReference>
<dbReference type="STRING" id="760142.Hipma_1052"/>